<feature type="binding site" evidence="9">
    <location>
        <position position="225"/>
    </location>
    <ligand>
        <name>1-deoxy-D-xylulose 5-phosphate</name>
        <dbReference type="ChEBI" id="CHEBI:57792"/>
    </ligand>
</feature>
<dbReference type="GO" id="GO:0030604">
    <property type="term" value="F:1-deoxy-D-xylulose-5-phosphate reductoisomerase activity"/>
    <property type="evidence" value="ECO:0007669"/>
    <property type="project" value="UniProtKB-EC"/>
</dbReference>
<evidence type="ECO:0000259" key="12">
    <source>
        <dbReference type="Pfam" id="PF13288"/>
    </source>
</evidence>
<dbReference type="Proteomes" id="UP001413721">
    <property type="component" value="Unassembled WGS sequence"/>
</dbReference>
<feature type="binding site" evidence="9">
    <location>
        <position position="219"/>
    </location>
    <ligand>
        <name>1-deoxy-D-xylulose 5-phosphate</name>
        <dbReference type="ChEBI" id="CHEBI:57792"/>
    </ligand>
</feature>
<gene>
    <name evidence="9" type="primary">dxr</name>
    <name evidence="13" type="ORF">WG926_03045</name>
</gene>
<evidence type="ECO:0000256" key="4">
    <source>
        <dbReference type="ARBA" id="ARBA00022857"/>
    </source>
</evidence>
<evidence type="ECO:0000256" key="9">
    <source>
        <dbReference type="HAMAP-Rule" id="MF_00183"/>
    </source>
</evidence>
<evidence type="ECO:0000259" key="10">
    <source>
        <dbReference type="Pfam" id="PF02670"/>
    </source>
</evidence>
<evidence type="ECO:0000256" key="8">
    <source>
        <dbReference type="ARBA" id="ARBA00048543"/>
    </source>
</evidence>
<feature type="domain" description="1-deoxy-D-xylulose 5-phosphate reductoisomerase C-terminal" evidence="11">
    <location>
        <begin position="153"/>
        <end position="236"/>
    </location>
</feature>
<dbReference type="PANTHER" id="PTHR30525">
    <property type="entry name" value="1-DEOXY-D-XYLULOSE 5-PHOSPHATE REDUCTOISOMERASE"/>
    <property type="match status" value="1"/>
</dbReference>
<feature type="binding site" evidence="9">
    <location>
        <position position="20"/>
    </location>
    <ligand>
        <name>NADPH</name>
        <dbReference type="ChEBI" id="CHEBI:57783"/>
    </ligand>
</feature>
<organism evidence="13 14">
    <name type="scientific">Tistrella arctica</name>
    <dbReference type="NCBI Taxonomy" id="3133430"/>
    <lineage>
        <taxon>Bacteria</taxon>
        <taxon>Pseudomonadati</taxon>
        <taxon>Pseudomonadota</taxon>
        <taxon>Alphaproteobacteria</taxon>
        <taxon>Geminicoccales</taxon>
        <taxon>Geminicoccaceae</taxon>
        <taxon>Tistrella</taxon>
    </lineage>
</organism>
<feature type="binding site" evidence="9">
    <location>
        <position position="131"/>
    </location>
    <ligand>
        <name>NADPH</name>
        <dbReference type="ChEBI" id="CHEBI:57783"/>
    </ligand>
</feature>
<keyword evidence="14" id="KW-1185">Reference proteome</keyword>
<feature type="binding site" evidence="9">
    <location>
        <position position="157"/>
    </location>
    <ligand>
        <name>Mn(2+)</name>
        <dbReference type="ChEBI" id="CHEBI:29035"/>
    </ligand>
</feature>
<feature type="binding site" evidence="9">
    <location>
        <position position="158"/>
    </location>
    <ligand>
        <name>1-deoxy-D-xylulose 5-phosphate</name>
        <dbReference type="ChEBI" id="CHEBI:57792"/>
    </ligand>
</feature>
<dbReference type="Pfam" id="PF13288">
    <property type="entry name" value="DXPR_C"/>
    <property type="match status" value="1"/>
</dbReference>
<dbReference type="SUPFAM" id="SSF51735">
    <property type="entry name" value="NAD(P)-binding Rossmann-fold domains"/>
    <property type="match status" value="1"/>
</dbReference>
<evidence type="ECO:0000256" key="7">
    <source>
        <dbReference type="ARBA" id="ARBA00023229"/>
    </source>
</evidence>
<evidence type="ECO:0000256" key="6">
    <source>
        <dbReference type="ARBA" id="ARBA00023211"/>
    </source>
</evidence>
<keyword evidence="5 9" id="KW-0560">Oxidoreductase</keyword>
<keyword evidence="3 9" id="KW-0479">Metal-binding</keyword>
<keyword evidence="7 9" id="KW-0414">Isoprene biosynthesis</keyword>
<feature type="binding site" evidence="9">
    <location>
        <position position="21"/>
    </location>
    <ligand>
        <name>NADPH</name>
        <dbReference type="ChEBI" id="CHEBI:57783"/>
    </ligand>
</feature>
<feature type="binding site" evidence="9">
    <location>
        <position position="228"/>
    </location>
    <ligand>
        <name>1-deoxy-D-xylulose 5-phosphate</name>
        <dbReference type="ChEBI" id="CHEBI:57792"/>
    </ligand>
</feature>
<evidence type="ECO:0000259" key="11">
    <source>
        <dbReference type="Pfam" id="PF08436"/>
    </source>
</evidence>
<comment type="similarity">
    <text evidence="2 9">Belongs to the DXR family.</text>
</comment>
<evidence type="ECO:0000256" key="5">
    <source>
        <dbReference type="ARBA" id="ARBA00023002"/>
    </source>
</evidence>
<comment type="cofactor">
    <cofactor evidence="9">
        <name>Mg(2+)</name>
        <dbReference type="ChEBI" id="CHEBI:18420"/>
    </cofactor>
    <cofactor evidence="9">
        <name>Mn(2+)</name>
        <dbReference type="ChEBI" id="CHEBI:29035"/>
    </cofactor>
</comment>
<feature type="binding site" evidence="9">
    <location>
        <position position="23"/>
    </location>
    <ligand>
        <name>NADPH</name>
        <dbReference type="ChEBI" id="CHEBI:57783"/>
    </ligand>
</feature>
<feature type="binding site" evidence="9">
    <location>
        <position position="183"/>
    </location>
    <ligand>
        <name>1-deoxy-D-xylulose 5-phosphate</name>
        <dbReference type="ChEBI" id="CHEBI:57792"/>
    </ligand>
</feature>
<evidence type="ECO:0000256" key="1">
    <source>
        <dbReference type="ARBA" id="ARBA00005094"/>
    </source>
</evidence>
<feature type="binding site" evidence="9">
    <location>
        <position position="48"/>
    </location>
    <ligand>
        <name>NADPH</name>
        <dbReference type="ChEBI" id="CHEBI:57783"/>
    </ligand>
</feature>
<feature type="binding site" evidence="9">
    <location>
        <position position="159"/>
    </location>
    <ligand>
        <name>Mn(2+)</name>
        <dbReference type="ChEBI" id="CHEBI:29035"/>
    </ligand>
</feature>
<dbReference type="InterPro" id="IPR003821">
    <property type="entry name" value="DXP_reductoisomerase"/>
</dbReference>
<comment type="pathway">
    <text evidence="1 9">Isoprenoid biosynthesis; isopentenyl diphosphate biosynthesis via DXP pathway; isopentenyl diphosphate from 1-deoxy-D-xylulose 5-phosphate: step 1/6.</text>
</comment>
<reference evidence="13 14" key="1">
    <citation type="submission" date="2024-03" db="EMBL/GenBank/DDBJ databases">
        <title>High-quality draft genome sequencing of Tistrella sp. BH-R2-4.</title>
        <authorList>
            <person name="Dong C."/>
        </authorList>
    </citation>
    <scope>NUCLEOTIDE SEQUENCE [LARGE SCALE GENOMIC DNA]</scope>
    <source>
        <strain evidence="13 14">BH-R2-4</strain>
    </source>
</reference>
<evidence type="ECO:0000256" key="2">
    <source>
        <dbReference type="ARBA" id="ARBA00006825"/>
    </source>
</evidence>
<dbReference type="SUPFAM" id="SSF69055">
    <property type="entry name" value="1-deoxy-D-xylulose-5-phosphate reductoisomerase, C-terminal domain"/>
    <property type="match status" value="1"/>
</dbReference>
<comment type="catalytic activity">
    <reaction evidence="8">
        <text>2-C-methyl-D-erythritol 4-phosphate + NADP(+) = 1-deoxy-D-xylulose 5-phosphate + NADPH + H(+)</text>
        <dbReference type="Rhea" id="RHEA:13717"/>
        <dbReference type="ChEBI" id="CHEBI:15378"/>
        <dbReference type="ChEBI" id="CHEBI:57783"/>
        <dbReference type="ChEBI" id="CHEBI:57792"/>
        <dbReference type="ChEBI" id="CHEBI:58262"/>
        <dbReference type="ChEBI" id="CHEBI:58349"/>
        <dbReference type="EC" id="1.1.1.267"/>
    </reaction>
    <physiologicalReaction direction="right-to-left" evidence="8">
        <dbReference type="Rhea" id="RHEA:13719"/>
    </physiologicalReaction>
</comment>
<dbReference type="Gene3D" id="1.10.1740.10">
    <property type="match status" value="1"/>
</dbReference>
<dbReference type="PANTHER" id="PTHR30525:SF0">
    <property type="entry name" value="1-DEOXY-D-XYLULOSE 5-PHOSPHATE REDUCTOISOMERASE, CHLOROPLASTIC"/>
    <property type="match status" value="1"/>
</dbReference>
<keyword evidence="6 9" id="KW-0464">Manganese</keyword>
<dbReference type="Gene3D" id="3.40.50.720">
    <property type="entry name" value="NAD(P)-binding Rossmann-like Domain"/>
    <property type="match status" value="1"/>
</dbReference>
<accession>A0ABU9YEQ5</accession>
<comment type="caution">
    <text evidence="9">Lacks conserved residue(s) required for the propagation of feature annotation.</text>
</comment>
<feature type="binding site" evidence="9">
    <location>
        <position position="206"/>
    </location>
    <ligand>
        <name>1-deoxy-D-xylulose 5-phosphate</name>
        <dbReference type="ChEBI" id="CHEBI:57792"/>
    </ligand>
</feature>
<dbReference type="EC" id="1.1.1.267" evidence="9"/>
<feature type="binding site" evidence="9">
    <location>
        <position position="132"/>
    </location>
    <ligand>
        <name>1-deoxy-D-xylulose 5-phosphate</name>
        <dbReference type="ChEBI" id="CHEBI:57792"/>
    </ligand>
</feature>
<dbReference type="HAMAP" id="MF_00183">
    <property type="entry name" value="DXP_reductoisom"/>
    <property type="match status" value="1"/>
</dbReference>
<dbReference type="Pfam" id="PF08436">
    <property type="entry name" value="DXP_redisom_C"/>
    <property type="match status" value="1"/>
</dbReference>
<feature type="domain" description="1-deoxy-D-xylulose 5-phosphate reductoisomerase N-terminal" evidence="10">
    <location>
        <begin position="14"/>
        <end position="139"/>
    </location>
</feature>
<dbReference type="Pfam" id="PF02670">
    <property type="entry name" value="DXP_reductoisom"/>
    <property type="match status" value="1"/>
</dbReference>
<dbReference type="InterPro" id="IPR013644">
    <property type="entry name" value="DXP_reductoisomerase_C"/>
</dbReference>
<dbReference type="SUPFAM" id="SSF55347">
    <property type="entry name" value="Glyceraldehyde-3-phosphate dehydrogenase-like, C-terminal domain"/>
    <property type="match status" value="1"/>
</dbReference>
<keyword evidence="4 9" id="KW-0521">NADP</keyword>
<feature type="binding site" evidence="9">
    <location>
        <position position="228"/>
    </location>
    <ligand>
        <name>Mn(2+)</name>
        <dbReference type="ChEBI" id="CHEBI:29035"/>
    </ligand>
</feature>
<proteinExistence type="inferred from homology"/>
<keyword evidence="9" id="KW-0460">Magnesium</keyword>
<evidence type="ECO:0000256" key="3">
    <source>
        <dbReference type="ARBA" id="ARBA00022723"/>
    </source>
</evidence>
<feature type="binding site" evidence="9">
    <location>
        <position position="224"/>
    </location>
    <ligand>
        <name>1-deoxy-D-xylulose 5-phosphate</name>
        <dbReference type="ChEBI" id="CHEBI:57792"/>
    </ligand>
</feature>
<feature type="binding site" evidence="9">
    <location>
        <position position="133"/>
    </location>
    <ligand>
        <name>NADPH</name>
        <dbReference type="ChEBI" id="CHEBI:57783"/>
    </ligand>
</feature>
<dbReference type="InterPro" id="IPR036291">
    <property type="entry name" value="NAD(P)-bd_dom_sf"/>
</dbReference>
<feature type="binding site" evidence="9">
    <location>
        <position position="212"/>
    </location>
    <ligand>
        <name>NADPH</name>
        <dbReference type="ChEBI" id="CHEBI:57783"/>
    </ligand>
</feature>
<dbReference type="RefSeq" id="WP_345936726.1">
    <property type="nucleotide sequence ID" value="NZ_JBBKTW010000001.1"/>
</dbReference>
<dbReference type="PIRSF" id="PIRSF006205">
    <property type="entry name" value="Dxp_reductismrs"/>
    <property type="match status" value="1"/>
</dbReference>
<dbReference type="NCBIfam" id="NF009114">
    <property type="entry name" value="PRK12464.1"/>
    <property type="match status" value="1"/>
</dbReference>
<protein>
    <recommendedName>
        <fullName evidence="9">1-deoxy-D-xylulose 5-phosphate reductoisomerase</fullName>
        <shortName evidence="9">DXP reductoisomerase</shortName>
        <ecNumber evidence="9">1.1.1.267</ecNumber>
    </recommendedName>
    <alternativeName>
        <fullName evidence="9">1-deoxyxylulose-5-phosphate reductoisomerase</fullName>
    </alternativeName>
    <alternativeName>
        <fullName evidence="9">2-C-methyl-D-erythritol 4-phosphate synthase</fullName>
    </alternativeName>
</protein>
<comment type="caution">
    <text evidence="13">The sequence shown here is derived from an EMBL/GenBank/DDBJ whole genome shotgun (WGS) entry which is preliminary data.</text>
</comment>
<dbReference type="NCBIfam" id="TIGR00243">
    <property type="entry name" value="Dxr"/>
    <property type="match status" value="1"/>
</dbReference>
<dbReference type="InterPro" id="IPR013512">
    <property type="entry name" value="DXP_reductoisomerase_N"/>
</dbReference>
<sequence length="393" mass="41798">MTDTSATASTARHVSILGATGSVGRQTIDLIARDPERYPVEALTANGNIDQLAEDAIRLRARFAVTADPARYLELKQRLSGTGIAVGAGPDALIEAAERPAGWVMAAIVGSAGLAPTLAAVRRGALVALANKECLVCAGDLFTAEVQRHGARLLPADSEHNAIAQILEPDRIDAVERVVLTASGGPFRSMPLDEMRRVTPEQAVAHPNWSMGAKISVDSATMMNKGLELIEAHHLFPVGIDRLDILVHPQSIVHGLVYYADGSVLAHLGAPDMRTPIAWTLAWPDRRHAPSDRLDLARIGTLSFEAPDDRRFPCLALARDALKCGDGAATILNAANEVAVAAFLSRRIGFLDIAGIVADTLDGEARRAPTSIDEVIALDQAARRRATDLVAAR</sequence>
<feature type="binding site" evidence="9">
    <location>
        <position position="159"/>
    </location>
    <ligand>
        <name>1-deoxy-D-xylulose 5-phosphate</name>
        <dbReference type="ChEBI" id="CHEBI:57792"/>
    </ligand>
</feature>
<comment type="function">
    <text evidence="9">Catalyzes the NADPH-dependent rearrangement and reduction of 1-deoxy-D-xylulose-5-phosphate (DXP) to 2-C-methyl-D-erythritol 4-phosphate (MEP).</text>
</comment>
<feature type="domain" description="DXP reductoisomerase C-terminal" evidence="12">
    <location>
        <begin position="268"/>
        <end position="384"/>
    </location>
</feature>
<evidence type="ECO:0000313" key="14">
    <source>
        <dbReference type="Proteomes" id="UP001413721"/>
    </source>
</evidence>
<dbReference type="InterPro" id="IPR026877">
    <property type="entry name" value="DXPR_C"/>
</dbReference>
<feature type="binding site" evidence="9">
    <location>
        <position position="22"/>
    </location>
    <ligand>
        <name>NADPH</name>
        <dbReference type="ChEBI" id="CHEBI:57783"/>
    </ligand>
</feature>
<dbReference type="EMBL" id="JBBKTW010000001">
    <property type="protein sequence ID" value="MEN2987264.1"/>
    <property type="molecule type" value="Genomic_DNA"/>
</dbReference>
<name>A0ABU9YEQ5_9PROT</name>
<dbReference type="InterPro" id="IPR036169">
    <property type="entry name" value="DXPR_C_sf"/>
</dbReference>
<evidence type="ECO:0000313" key="13">
    <source>
        <dbReference type="EMBL" id="MEN2987264.1"/>
    </source>
</evidence>